<feature type="signal peptide" evidence="1">
    <location>
        <begin position="1"/>
        <end position="18"/>
    </location>
</feature>
<dbReference type="AlphaFoldDB" id="A0A5C6A8L2"/>
<accession>A0A5C6A8L2</accession>
<dbReference type="Proteomes" id="UP000317421">
    <property type="component" value="Unassembled WGS sequence"/>
</dbReference>
<dbReference type="Gene3D" id="3.40.50.1460">
    <property type="match status" value="1"/>
</dbReference>
<feature type="domain" description="Gingipain" evidence="2">
    <location>
        <begin position="24"/>
        <end position="373"/>
    </location>
</feature>
<dbReference type="OrthoDB" id="292502at2"/>
<dbReference type="GO" id="GO:0006508">
    <property type="term" value="P:proteolysis"/>
    <property type="evidence" value="ECO:0007669"/>
    <property type="project" value="InterPro"/>
</dbReference>
<dbReference type="InterPro" id="IPR001769">
    <property type="entry name" value="Gingipain"/>
</dbReference>
<protein>
    <recommendedName>
        <fullName evidence="2">Gingipain domain-containing protein</fullName>
    </recommendedName>
</protein>
<name>A0A5C6A8L2_9BACT</name>
<evidence type="ECO:0000313" key="3">
    <source>
        <dbReference type="EMBL" id="TWT95361.1"/>
    </source>
</evidence>
<evidence type="ECO:0000313" key="4">
    <source>
        <dbReference type="Proteomes" id="UP000317421"/>
    </source>
</evidence>
<reference evidence="3 4" key="1">
    <citation type="submission" date="2019-02" db="EMBL/GenBank/DDBJ databases">
        <title>Deep-cultivation of Planctomycetes and their phenomic and genomic characterization uncovers novel biology.</title>
        <authorList>
            <person name="Wiegand S."/>
            <person name="Jogler M."/>
            <person name="Boedeker C."/>
            <person name="Pinto D."/>
            <person name="Vollmers J."/>
            <person name="Rivas-Marin E."/>
            <person name="Kohn T."/>
            <person name="Peeters S.H."/>
            <person name="Heuer A."/>
            <person name="Rast P."/>
            <person name="Oberbeckmann S."/>
            <person name="Bunk B."/>
            <person name="Jeske O."/>
            <person name="Meyerdierks A."/>
            <person name="Storesund J.E."/>
            <person name="Kallscheuer N."/>
            <person name="Luecker S."/>
            <person name="Lage O.M."/>
            <person name="Pohl T."/>
            <person name="Merkel B.J."/>
            <person name="Hornburger P."/>
            <person name="Mueller R.-W."/>
            <person name="Bruemmer F."/>
            <person name="Labrenz M."/>
            <person name="Spormann A.M."/>
            <person name="Op Den Camp H."/>
            <person name="Overmann J."/>
            <person name="Amann R."/>
            <person name="Jetten M.S.M."/>
            <person name="Mascher T."/>
            <person name="Medema M.H."/>
            <person name="Devos D.P."/>
            <person name="Kaster A.-K."/>
            <person name="Ovreas L."/>
            <person name="Rohde M."/>
            <person name="Galperin M.Y."/>
            <person name="Jogler C."/>
        </authorList>
    </citation>
    <scope>NUCLEOTIDE SEQUENCE [LARGE SCALE GENOMIC DNA]</scope>
    <source>
        <strain evidence="3 4">Pla108</strain>
    </source>
</reference>
<evidence type="ECO:0000256" key="1">
    <source>
        <dbReference type="SAM" id="SignalP"/>
    </source>
</evidence>
<dbReference type="InterPro" id="IPR029030">
    <property type="entry name" value="Caspase-like_dom_sf"/>
</dbReference>
<dbReference type="GO" id="GO:0008234">
    <property type="term" value="F:cysteine-type peptidase activity"/>
    <property type="evidence" value="ECO:0007669"/>
    <property type="project" value="InterPro"/>
</dbReference>
<dbReference type="EMBL" id="SJPR01000005">
    <property type="protein sequence ID" value="TWT95361.1"/>
    <property type="molecule type" value="Genomic_DNA"/>
</dbReference>
<evidence type="ECO:0000259" key="2">
    <source>
        <dbReference type="Pfam" id="PF01364"/>
    </source>
</evidence>
<dbReference type="RefSeq" id="WP_146446201.1">
    <property type="nucleotide sequence ID" value="NZ_SJPR01000005.1"/>
</dbReference>
<gene>
    <name evidence="3" type="ORF">Pla108_35080</name>
</gene>
<organism evidence="3 4">
    <name type="scientific">Botrimarina colliarenosi</name>
    <dbReference type="NCBI Taxonomy" id="2528001"/>
    <lineage>
        <taxon>Bacteria</taxon>
        <taxon>Pseudomonadati</taxon>
        <taxon>Planctomycetota</taxon>
        <taxon>Planctomycetia</taxon>
        <taxon>Pirellulales</taxon>
        <taxon>Lacipirellulaceae</taxon>
        <taxon>Botrimarina</taxon>
    </lineage>
</organism>
<proteinExistence type="predicted"/>
<comment type="caution">
    <text evidence="3">The sequence shown here is derived from an EMBL/GenBank/DDBJ whole genome shotgun (WGS) entry which is preliminary data.</text>
</comment>
<feature type="chain" id="PRO_5022680611" description="Gingipain domain-containing protein" evidence="1">
    <location>
        <begin position="19"/>
        <end position="487"/>
    </location>
</feature>
<sequence precursor="true">MKCLGRALIAIGLLAASAAGEFVVVVAPDSLQPAFGDWVALRESQGWRVRMMAPGATVSESIRLLKDLPDRQRPDERLVLILVGDGLVSGVTPAKSRALVVGRYGPEIDIADDVPWGTVAGADAVGRIPLNDANELRDYLARVVRRERTAPTWGDVRLQVAAGVGGFSPVIDAAIEGAATNLVTGLAPAAATLSLQRYDPYRDASHDAASKKDLAPMVQRGGLWVWMGHGHRNQLPGIDGDHLADACGGADIAVLLACYAGDFEAPGRCVAERLLADSNGPLAVVAATRVTMPYGNARFGGELLRAWRESPTASLGELMQTAREQNHGDSTAAALQGLDGVATLLGAEAATLADERSDHTHGYQLLGDPLLALDRTTPMTCDAPNSAAADETVALRGVAPFAGVLRVESRRPYTPQRDDRPVIHAEKSVAAGERFEVQLAPSDAWRHGKRTVRTGVVGREGLAVAVTTLTRTAVRVAEASRDRSVSR</sequence>
<keyword evidence="1" id="KW-0732">Signal</keyword>
<dbReference type="SUPFAM" id="SSF52129">
    <property type="entry name" value="Caspase-like"/>
    <property type="match status" value="1"/>
</dbReference>
<keyword evidence="4" id="KW-1185">Reference proteome</keyword>
<dbReference type="Pfam" id="PF01364">
    <property type="entry name" value="Peptidase_C25"/>
    <property type="match status" value="1"/>
</dbReference>